<evidence type="ECO:0000313" key="3">
    <source>
        <dbReference type="Proteomes" id="UP000433652"/>
    </source>
</evidence>
<accession>A0A6I4SSB9</accession>
<organism evidence="2 3">
    <name type="scientific">Croceibacterium salegens</name>
    <dbReference type="NCBI Taxonomy" id="1737568"/>
    <lineage>
        <taxon>Bacteria</taxon>
        <taxon>Pseudomonadati</taxon>
        <taxon>Pseudomonadota</taxon>
        <taxon>Alphaproteobacteria</taxon>
        <taxon>Sphingomonadales</taxon>
        <taxon>Erythrobacteraceae</taxon>
        <taxon>Croceibacterium</taxon>
    </lineage>
</organism>
<keyword evidence="3" id="KW-1185">Reference proteome</keyword>
<dbReference type="RefSeq" id="WP_159792725.1">
    <property type="nucleotide sequence ID" value="NZ_WTYM01000030.1"/>
</dbReference>
<gene>
    <name evidence="2" type="ORF">GRI89_04865</name>
</gene>
<dbReference type="OrthoDB" id="7594050at2"/>
<evidence type="ECO:0008006" key="4">
    <source>
        <dbReference type="Google" id="ProtNLM"/>
    </source>
</evidence>
<name>A0A6I4SSB9_9SPHN</name>
<feature type="signal peptide" evidence="1">
    <location>
        <begin position="1"/>
        <end position="22"/>
    </location>
</feature>
<dbReference type="Proteomes" id="UP000433652">
    <property type="component" value="Unassembled WGS sequence"/>
</dbReference>
<feature type="chain" id="PRO_5026125768" description="Secreted protein" evidence="1">
    <location>
        <begin position="23"/>
        <end position="178"/>
    </location>
</feature>
<comment type="caution">
    <text evidence="2">The sequence shown here is derived from an EMBL/GenBank/DDBJ whole genome shotgun (WGS) entry which is preliminary data.</text>
</comment>
<evidence type="ECO:0000256" key="1">
    <source>
        <dbReference type="SAM" id="SignalP"/>
    </source>
</evidence>
<keyword evidence="1" id="KW-0732">Signal</keyword>
<reference evidence="2 3" key="1">
    <citation type="submission" date="2019-12" db="EMBL/GenBank/DDBJ databases">
        <title>Genomic-based taxomic classification of the family Erythrobacteraceae.</title>
        <authorList>
            <person name="Xu L."/>
        </authorList>
    </citation>
    <scope>NUCLEOTIDE SEQUENCE [LARGE SCALE GENOMIC DNA]</scope>
    <source>
        <strain evidence="2 3">MCCC 1K01500</strain>
    </source>
</reference>
<evidence type="ECO:0000313" key="2">
    <source>
        <dbReference type="EMBL" id="MXO58871.1"/>
    </source>
</evidence>
<dbReference type="AlphaFoldDB" id="A0A6I4SSB9"/>
<protein>
    <recommendedName>
        <fullName evidence="4">Secreted protein</fullName>
    </recommendedName>
</protein>
<sequence length="178" mass="18366">MKTRLSIGAGIAFLALSSSASAQTAAVAPCITEAEVSAMVRYAMPEAIAASRVSCAAILTNDGYFATGGDDLQTRYAVGKDAAWPEAKTALLKLAGGSEDKDVASLAELPDDAVRPLVDALIQQKLVESIKPKSCSSIERMVKALSPLEPSELGDLAGVIASLALTDEKPRVCAAGEE</sequence>
<proteinExistence type="predicted"/>
<dbReference type="EMBL" id="WTYM01000030">
    <property type="protein sequence ID" value="MXO58871.1"/>
    <property type="molecule type" value="Genomic_DNA"/>
</dbReference>